<sequence>MIVGSRGGFAEKTGTLYNLETDKRIKRHFNSLTIPNGLAWNQVTKKFYFIDSPTRRVEEFDYDAENSIITNRTRLFTFDDHDIPGAPDGMTIDIEGNLWVTCFGGGMVIKIDPTKRESLLEQIRLPAGQASEKRVSFIIPIEDKENKFLIGYGNELAILSWDGVSNKIEGLETVVALQNTDDKNHVFNDGKADPWGRIWAGIYLLKPSGGLDVKENQGTLFALKSDKTLGVLTSGVTLSNGLTWNDDLKKFYYIDTMAGEVYQFDYKDSQISNQRTIFEFSEVGIDGGPDGMTIDSDGNLWIACFGGSKIIQIDPKKPNTLLKTIDMPVKQVTCVEFGGLNYEDLYVTTGSIPLGGTPAPEGGWTYKITGLGVRGVPARKVKL</sequence>
<dbReference type="EMBL" id="CM043017">
    <property type="protein sequence ID" value="KAI4465924.1"/>
    <property type="molecule type" value="Genomic_DNA"/>
</dbReference>
<name>A0ACB9TGL7_HOLOL</name>
<reference evidence="1" key="1">
    <citation type="submission" date="2022-04" db="EMBL/GenBank/DDBJ databases">
        <title>Chromosome-scale genome assembly of Holotrichia oblita Faldermann.</title>
        <authorList>
            <person name="Rongchong L."/>
        </authorList>
    </citation>
    <scope>NUCLEOTIDE SEQUENCE</scope>
    <source>
        <strain evidence="1">81SQS9</strain>
    </source>
</reference>
<evidence type="ECO:0000313" key="1">
    <source>
        <dbReference type="EMBL" id="KAI4465924.1"/>
    </source>
</evidence>
<accession>A0ACB9TGL7</accession>
<protein>
    <submittedName>
        <fullName evidence="1">Regucalcin</fullName>
    </submittedName>
</protein>
<evidence type="ECO:0000313" key="2">
    <source>
        <dbReference type="Proteomes" id="UP001056778"/>
    </source>
</evidence>
<proteinExistence type="predicted"/>
<gene>
    <name evidence="1" type="ORF">MML48_3g00014138</name>
</gene>
<comment type="caution">
    <text evidence="1">The sequence shown here is derived from an EMBL/GenBank/DDBJ whole genome shotgun (WGS) entry which is preliminary data.</text>
</comment>
<dbReference type="Proteomes" id="UP001056778">
    <property type="component" value="Chromosome 3"/>
</dbReference>
<organism evidence="1 2">
    <name type="scientific">Holotrichia oblita</name>
    <name type="common">Chafer beetle</name>
    <dbReference type="NCBI Taxonomy" id="644536"/>
    <lineage>
        <taxon>Eukaryota</taxon>
        <taxon>Metazoa</taxon>
        <taxon>Ecdysozoa</taxon>
        <taxon>Arthropoda</taxon>
        <taxon>Hexapoda</taxon>
        <taxon>Insecta</taxon>
        <taxon>Pterygota</taxon>
        <taxon>Neoptera</taxon>
        <taxon>Endopterygota</taxon>
        <taxon>Coleoptera</taxon>
        <taxon>Polyphaga</taxon>
        <taxon>Scarabaeiformia</taxon>
        <taxon>Scarabaeidae</taxon>
        <taxon>Melolonthinae</taxon>
        <taxon>Holotrichia</taxon>
    </lineage>
</organism>
<keyword evidence="2" id="KW-1185">Reference proteome</keyword>